<comment type="caution">
    <text evidence="1">The sequence shown here is derived from an EMBL/GenBank/DDBJ whole genome shotgun (WGS) entry which is preliminary data.</text>
</comment>
<proteinExistence type="predicted"/>
<keyword evidence="2" id="KW-1185">Reference proteome</keyword>
<accession>A0A9N9PDK6</accession>
<protein>
    <submittedName>
        <fullName evidence="1">6848_t:CDS:1</fullName>
    </submittedName>
</protein>
<gene>
    <name evidence="1" type="ORF">RFULGI_LOCUS19149</name>
</gene>
<feature type="non-terminal residue" evidence="1">
    <location>
        <position position="102"/>
    </location>
</feature>
<dbReference type="Proteomes" id="UP000789396">
    <property type="component" value="Unassembled WGS sequence"/>
</dbReference>
<reference evidence="1" key="1">
    <citation type="submission" date="2021-06" db="EMBL/GenBank/DDBJ databases">
        <authorList>
            <person name="Kallberg Y."/>
            <person name="Tangrot J."/>
            <person name="Rosling A."/>
        </authorList>
    </citation>
    <scope>NUCLEOTIDE SEQUENCE</scope>
    <source>
        <strain evidence="1">IN212</strain>
    </source>
</reference>
<name>A0A9N9PDK6_9GLOM</name>
<dbReference type="EMBL" id="CAJVPZ010090507">
    <property type="protein sequence ID" value="CAG8814905.1"/>
    <property type="molecule type" value="Genomic_DNA"/>
</dbReference>
<sequence>SRIQIPNRPNSATQKQIMSYIKESYENVYKEESIDKEAAQQLTKNLAQVSSEQNLALTKPISAEEVSQVIDKLSNNKTSGLDGLTYEFFKDTKEIIVPKLAD</sequence>
<dbReference type="OrthoDB" id="410381at2759"/>
<dbReference type="AlphaFoldDB" id="A0A9N9PDK6"/>
<evidence type="ECO:0000313" key="2">
    <source>
        <dbReference type="Proteomes" id="UP000789396"/>
    </source>
</evidence>
<dbReference type="PANTHER" id="PTHR31635">
    <property type="entry name" value="REVERSE TRANSCRIPTASE DOMAIN-CONTAINING PROTEIN-RELATED"/>
    <property type="match status" value="1"/>
</dbReference>
<evidence type="ECO:0000313" key="1">
    <source>
        <dbReference type="EMBL" id="CAG8814905.1"/>
    </source>
</evidence>
<dbReference type="PANTHER" id="PTHR31635:SF196">
    <property type="entry name" value="REVERSE TRANSCRIPTASE DOMAIN-CONTAINING PROTEIN-RELATED"/>
    <property type="match status" value="1"/>
</dbReference>
<organism evidence="1 2">
    <name type="scientific">Racocetra fulgida</name>
    <dbReference type="NCBI Taxonomy" id="60492"/>
    <lineage>
        <taxon>Eukaryota</taxon>
        <taxon>Fungi</taxon>
        <taxon>Fungi incertae sedis</taxon>
        <taxon>Mucoromycota</taxon>
        <taxon>Glomeromycotina</taxon>
        <taxon>Glomeromycetes</taxon>
        <taxon>Diversisporales</taxon>
        <taxon>Gigasporaceae</taxon>
        <taxon>Racocetra</taxon>
    </lineage>
</organism>
<feature type="non-terminal residue" evidence="1">
    <location>
        <position position="1"/>
    </location>
</feature>